<proteinExistence type="predicted"/>
<dbReference type="AlphaFoldDB" id="A0A9D9H9S4"/>
<reference evidence="1" key="1">
    <citation type="submission" date="2020-10" db="EMBL/GenBank/DDBJ databases">
        <authorList>
            <person name="Gilroy R."/>
        </authorList>
    </citation>
    <scope>NUCLEOTIDE SEQUENCE</scope>
    <source>
        <strain evidence="1">11167</strain>
    </source>
</reference>
<reference evidence="1" key="2">
    <citation type="journal article" date="2021" name="PeerJ">
        <title>Extensive microbial diversity within the chicken gut microbiome revealed by metagenomics and culture.</title>
        <authorList>
            <person name="Gilroy R."/>
            <person name="Ravi A."/>
            <person name="Getino M."/>
            <person name="Pursley I."/>
            <person name="Horton D.L."/>
            <person name="Alikhan N.F."/>
            <person name="Baker D."/>
            <person name="Gharbi K."/>
            <person name="Hall N."/>
            <person name="Watson M."/>
            <person name="Adriaenssens E.M."/>
            <person name="Foster-Nyarko E."/>
            <person name="Jarju S."/>
            <person name="Secka A."/>
            <person name="Antonio M."/>
            <person name="Oren A."/>
            <person name="Chaudhuri R.R."/>
            <person name="La Ragione R."/>
            <person name="Hildebrand F."/>
            <person name="Pallen M.J."/>
        </authorList>
    </citation>
    <scope>NUCLEOTIDE SEQUENCE</scope>
    <source>
        <strain evidence="1">11167</strain>
    </source>
</reference>
<comment type="caution">
    <text evidence="1">The sequence shown here is derived from an EMBL/GenBank/DDBJ whole genome shotgun (WGS) entry which is preliminary data.</text>
</comment>
<name>A0A9D9H9S4_9SPIR</name>
<dbReference type="InterPro" id="IPR053138">
    <property type="entry name" value="N-alpha-Ac-DABA_deacetylase"/>
</dbReference>
<protein>
    <submittedName>
        <fullName evidence="1">Succinylglutamate desuccinylase/aspartoacylase family protein</fullName>
    </submittedName>
</protein>
<dbReference type="Gene3D" id="3.40.630.10">
    <property type="entry name" value="Zn peptidases"/>
    <property type="match status" value="2"/>
</dbReference>
<evidence type="ECO:0000313" key="1">
    <source>
        <dbReference type="EMBL" id="MBO8443189.1"/>
    </source>
</evidence>
<gene>
    <name evidence="1" type="ORF">IAC42_05460</name>
</gene>
<dbReference type="EMBL" id="JADIMU010000033">
    <property type="protein sequence ID" value="MBO8443189.1"/>
    <property type="molecule type" value="Genomic_DNA"/>
</dbReference>
<accession>A0A9D9H9S4</accession>
<sequence>MRRKAIILILALLAAFVASLSFISSAREGDLIVPSAAFSHVGHLSDYEPSLAGGPMDAPVFFFDSGKEGATVFIAGGAHPNESAGILSAILVMENIEVSSGRVIVMPVMNLSAYSETLAGFGYPERYQIGGRSFKIGSRNTRQVDQWPDPFIFFQYPSGQGLSYEESRNINRAFPGKEGGSLTQRAALAIMKLLEDEGVDYAFDLHEASVTYPVNQTIVTSDGHYDVAYLASLLLQEAGHDMRAEVSAAGNEGYTHRAWNGIEGLSAFLIEVPTPFIDRIPGAMTASLVTSGQDDFLHRLAERGLTTIDYPQEGIALSRRVAMHLDTMATILSVAQAFGGPSAELSWPSGEDIEANGLEAYLHSPEGSRTVLSTLM</sequence>
<dbReference type="Proteomes" id="UP000823633">
    <property type="component" value="Unassembled WGS sequence"/>
</dbReference>
<dbReference type="SUPFAM" id="SSF53187">
    <property type="entry name" value="Zn-dependent exopeptidases"/>
    <property type="match status" value="1"/>
</dbReference>
<organism evidence="1 2">
    <name type="scientific">Candidatus Aphodenecus pullistercoris</name>
    <dbReference type="NCBI Taxonomy" id="2840669"/>
    <lineage>
        <taxon>Bacteria</taxon>
        <taxon>Pseudomonadati</taxon>
        <taxon>Spirochaetota</taxon>
        <taxon>Spirochaetia</taxon>
        <taxon>Spirochaetales</taxon>
        <taxon>Candidatus Aphodenecus</taxon>
    </lineage>
</organism>
<evidence type="ECO:0000313" key="2">
    <source>
        <dbReference type="Proteomes" id="UP000823633"/>
    </source>
</evidence>
<dbReference type="PANTHER" id="PTHR37326">
    <property type="entry name" value="BLL3975 PROTEIN"/>
    <property type="match status" value="1"/>
</dbReference>
<dbReference type="PANTHER" id="PTHR37326:SF1">
    <property type="entry name" value="BLL3975 PROTEIN"/>
    <property type="match status" value="1"/>
</dbReference>